<dbReference type="AlphaFoldDB" id="A0A1R2CD90"/>
<evidence type="ECO:0000313" key="3">
    <source>
        <dbReference type="EMBL" id="OMJ86969.1"/>
    </source>
</evidence>
<reference evidence="3 4" key="1">
    <citation type="submission" date="2016-11" db="EMBL/GenBank/DDBJ databases">
        <title>The macronuclear genome of Stentor coeruleus: a giant cell with tiny introns.</title>
        <authorList>
            <person name="Slabodnick M."/>
            <person name="Ruby J.G."/>
            <person name="Reiff S.B."/>
            <person name="Swart E.C."/>
            <person name="Gosai S."/>
            <person name="Prabakaran S."/>
            <person name="Witkowska E."/>
            <person name="Larue G.E."/>
            <person name="Fisher S."/>
            <person name="Freeman R.M."/>
            <person name="Gunawardena J."/>
            <person name="Chu W."/>
            <person name="Stover N.A."/>
            <person name="Gregory B.D."/>
            <person name="Nowacki M."/>
            <person name="Derisi J."/>
            <person name="Roy S.W."/>
            <person name="Marshall W.F."/>
            <person name="Sood P."/>
        </authorList>
    </citation>
    <scope>NUCLEOTIDE SEQUENCE [LARGE SCALE GENOMIC DNA]</scope>
    <source>
        <strain evidence="3">WM001</strain>
    </source>
</reference>
<protein>
    <submittedName>
        <fullName evidence="3">Uncharacterized protein</fullName>
    </submittedName>
</protein>
<proteinExistence type="predicted"/>
<keyword evidence="2" id="KW-0812">Transmembrane</keyword>
<feature type="transmembrane region" description="Helical" evidence="2">
    <location>
        <begin position="92"/>
        <end position="112"/>
    </location>
</feature>
<dbReference type="EMBL" id="MPUH01000189">
    <property type="protein sequence ID" value="OMJ86969.1"/>
    <property type="molecule type" value="Genomic_DNA"/>
</dbReference>
<feature type="compositionally biased region" description="Basic and acidic residues" evidence="1">
    <location>
        <begin position="320"/>
        <end position="331"/>
    </location>
</feature>
<keyword evidence="4" id="KW-1185">Reference proteome</keyword>
<name>A0A1R2CD90_9CILI</name>
<feature type="transmembrane region" description="Helical" evidence="2">
    <location>
        <begin position="132"/>
        <end position="152"/>
    </location>
</feature>
<evidence type="ECO:0000313" key="4">
    <source>
        <dbReference type="Proteomes" id="UP000187209"/>
    </source>
</evidence>
<comment type="caution">
    <text evidence="3">The sequence shown here is derived from an EMBL/GenBank/DDBJ whole genome shotgun (WGS) entry which is preliminary data.</text>
</comment>
<feature type="transmembrane region" description="Helical" evidence="2">
    <location>
        <begin position="7"/>
        <end position="27"/>
    </location>
</feature>
<dbReference type="Proteomes" id="UP000187209">
    <property type="component" value="Unassembled WGS sequence"/>
</dbReference>
<gene>
    <name evidence="3" type="ORF">SteCoe_11363</name>
</gene>
<organism evidence="3 4">
    <name type="scientific">Stentor coeruleus</name>
    <dbReference type="NCBI Taxonomy" id="5963"/>
    <lineage>
        <taxon>Eukaryota</taxon>
        <taxon>Sar</taxon>
        <taxon>Alveolata</taxon>
        <taxon>Ciliophora</taxon>
        <taxon>Postciliodesmatophora</taxon>
        <taxon>Heterotrichea</taxon>
        <taxon>Heterotrichida</taxon>
        <taxon>Stentoridae</taxon>
        <taxon>Stentor</taxon>
    </lineage>
</organism>
<sequence>MDTITRGYMIIGFLDSAYFFIVVASYISDIFQYMGRFYMSVFKLSFEFREGEAQARVEAYYLQFHKEFCLDRTTMEFDEICRKYRDFYDASISYLSITLFCMILVVYGIFNFMSISLQWKRRCFFSMSCCHYLYPILHTASVLIYISLTELYYLTPPKGYSSDFKPSSRGGFFLMLFGELVSIISLFLYLFLHYIDKKDSSESEEEIPNDSYTRIEDNPLNKFRKMPQLPVSETYNSSSDEEEEKQPVEKSQKISVKSSEEEFKMKKQKKNKKRVSIKKTEKISIKSQGKKSMKSQGRQSGRSADRKSSHSQGKKYFKNRLSDSSDSDSKPKIAKKKPFQKSDESSSSEKSSHSSQKSSENSSDEV</sequence>
<accession>A0A1R2CD90</accession>
<evidence type="ECO:0000256" key="1">
    <source>
        <dbReference type="SAM" id="MobiDB-lite"/>
    </source>
</evidence>
<feature type="compositionally biased region" description="Basic and acidic residues" evidence="1">
    <location>
        <begin position="245"/>
        <end position="265"/>
    </location>
</feature>
<evidence type="ECO:0000256" key="2">
    <source>
        <dbReference type="SAM" id="Phobius"/>
    </source>
</evidence>
<keyword evidence="2" id="KW-0472">Membrane</keyword>
<feature type="compositionally biased region" description="Low complexity" evidence="1">
    <location>
        <begin position="353"/>
        <end position="366"/>
    </location>
</feature>
<feature type="region of interest" description="Disordered" evidence="1">
    <location>
        <begin position="226"/>
        <end position="366"/>
    </location>
</feature>
<feature type="compositionally biased region" description="Basic residues" evidence="1">
    <location>
        <begin position="266"/>
        <end position="277"/>
    </location>
</feature>
<feature type="transmembrane region" description="Helical" evidence="2">
    <location>
        <begin position="172"/>
        <end position="192"/>
    </location>
</feature>
<keyword evidence="2" id="KW-1133">Transmembrane helix</keyword>